<dbReference type="AlphaFoldDB" id="A0A2N5CMR7"/>
<protein>
    <submittedName>
        <fullName evidence="3">DUF4440 domain-containing protein</fullName>
    </submittedName>
</protein>
<dbReference type="Proteomes" id="UP000281192">
    <property type="component" value="Chromosome"/>
</dbReference>
<dbReference type="Proteomes" id="UP000234483">
    <property type="component" value="Unassembled WGS sequence"/>
</dbReference>
<evidence type="ECO:0000313" key="2">
    <source>
        <dbReference type="EMBL" id="AYV47062.1"/>
    </source>
</evidence>
<dbReference type="InterPro" id="IPR027843">
    <property type="entry name" value="DUF4440"/>
</dbReference>
<dbReference type="EMBL" id="PJRQ01000045">
    <property type="protein sequence ID" value="PLR07421.1"/>
    <property type="molecule type" value="Genomic_DNA"/>
</dbReference>
<feature type="domain" description="DUF4440" evidence="1">
    <location>
        <begin position="16"/>
        <end position="117"/>
    </location>
</feature>
<evidence type="ECO:0000313" key="4">
    <source>
        <dbReference type="Proteomes" id="UP000234483"/>
    </source>
</evidence>
<gene>
    <name evidence="2" type="ORF">C1707_12775</name>
    <name evidence="3" type="ORF">CFHF_22575</name>
</gene>
<dbReference type="Gene3D" id="3.10.450.50">
    <property type="match status" value="1"/>
</dbReference>
<dbReference type="InterPro" id="IPR032710">
    <property type="entry name" value="NTF2-like_dom_sf"/>
</dbReference>
<reference evidence="3 4" key="1">
    <citation type="submission" date="2017-12" db="EMBL/GenBank/DDBJ databases">
        <title>The genome sequence of Caulobacter flavus CGMCC1 15093.</title>
        <authorList>
            <person name="Gao J."/>
            <person name="Mao X."/>
            <person name="Sun J."/>
        </authorList>
    </citation>
    <scope>NUCLEOTIDE SEQUENCE [LARGE SCALE GENOMIC DNA]</scope>
    <source>
        <strain evidence="3 4">CGMCC1 15093</strain>
    </source>
</reference>
<dbReference type="KEGG" id="cfh:C1707_12775"/>
<organism evidence="3 4">
    <name type="scientific">Caulobacter flavus</name>
    <dbReference type="NCBI Taxonomy" id="1679497"/>
    <lineage>
        <taxon>Bacteria</taxon>
        <taxon>Pseudomonadati</taxon>
        <taxon>Pseudomonadota</taxon>
        <taxon>Alphaproteobacteria</taxon>
        <taxon>Caulobacterales</taxon>
        <taxon>Caulobacteraceae</taxon>
        <taxon>Caulobacter</taxon>
    </lineage>
</organism>
<name>A0A2N5CMR7_9CAUL</name>
<evidence type="ECO:0000313" key="3">
    <source>
        <dbReference type="EMBL" id="PLR07421.1"/>
    </source>
</evidence>
<sequence>MIAPQDAVAARRKLTNRLIAGKDAARLVPFFTRDAKVIAGDGSLLLGRDQIVEAFAGQFADRDFVAYVRTSDLIQLDADGVRAAESGRWVGTWKGEGATQSGTYLATWRKVAGQWVIENELFVTLG</sequence>
<evidence type="ECO:0000259" key="1">
    <source>
        <dbReference type="Pfam" id="PF14534"/>
    </source>
</evidence>
<evidence type="ECO:0000313" key="5">
    <source>
        <dbReference type="Proteomes" id="UP000281192"/>
    </source>
</evidence>
<dbReference type="RefSeq" id="WP_101715189.1">
    <property type="nucleotide sequence ID" value="NZ_CP026100.1"/>
</dbReference>
<reference evidence="2 5" key="2">
    <citation type="submission" date="2018-01" db="EMBL/GenBank/DDBJ databases">
        <title>Complete genome sequence of Caulobacter flavus RHGG3.</title>
        <authorList>
            <person name="Yang E."/>
        </authorList>
    </citation>
    <scope>NUCLEOTIDE SEQUENCE [LARGE SCALE GENOMIC DNA]</scope>
    <source>
        <strain evidence="2 5">RHGG3</strain>
    </source>
</reference>
<keyword evidence="5" id="KW-1185">Reference proteome</keyword>
<dbReference type="Pfam" id="PF14534">
    <property type="entry name" value="DUF4440"/>
    <property type="match status" value="1"/>
</dbReference>
<proteinExistence type="predicted"/>
<dbReference type="SUPFAM" id="SSF54427">
    <property type="entry name" value="NTF2-like"/>
    <property type="match status" value="1"/>
</dbReference>
<accession>A0A2N5CMR7</accession>
<dbReference type="OrthoDB" id="7375768at2"/>
<dbReference type="EMBL" id="CP026100">
    <property type="protein sequence ID" value="AYV47062.1"/>
    <property type="molecule type" value="Genomic_DNA"/>
</dbReference>